<organism evidence="2 3">
    <name type="scientific">Pholiota conissans</name>
    <dbReference type="NCBI Taxonomy" id="109636"/>
    <lineage>
        <taxon>Eukaryota</taxon>
        <taxon>Fungi</taxon>
        <taxon>Dikarya</taxon>
        <taxon>Basidiomycota</taxon>
        <taxon>Agaricomycotina</taxon>
        <taxon>Agaricomycetes</taxon>
        <taxon>Agaricomycetidae</taxon>
        <taxon>Agaricales</taxon>
        <taxon>Agaricineae</taxon>
        <taxon>Strophariaceae</taxon>
        <taxon>Pholiota</taxon>
    </lineage>
</organism>
<name>A0A9P5Z6K3_9AGAR</name>
<feature type="transmembrane region" description="Helical" evidence="1">
    <location>
        <begin position="237"/>
        <end position="256"/>
    </location>
</feature>
<keyword evidence="3" id="KW-1185">Reference proteome</keyword>
<evidence type="ECO:0000256" key="1">
    <source>
        <dbReference type="SAM" id="Phobius"/>
    </source>
</evidence>
<feature type="transmembrane region" description="Helical" evidence="1">
    <location>
        <begin position="76"/>
        <end position="97"/>
    </location>
</feature>
<evidence type="ECO:0000313" key="3">
    <source>
        <dbReference type="Proteomes" id="UP000807469"/>
    </source>
</evidence>
<dbReference type="Proteomes" id="UP000807469">
    <property type="component" value="Unassembled WGS sequence"/>
</dbReference>
<feature type="transmembrane region" description="Helical" evidence="1">
    <location>
        <begin position="109"/>
        <end position="131"/>
    </location>
</feature>
<reference evidence="2" key="1">
    <citation type="submission" date="2020-11" db="EMBL/GenBank/DDBJ databases">
        <authorList>
            <consortium name="DOE Joint Genome Institute"/>
            <person name="Ahrendt S."/>
            <person name="Riley R."/>
            <person name="Andreopoulos W."/>
            <person name="Labutti K."/>
            <person name="Pangilinan J."/>
            <person name="Ruiz-Duenas F.J."/>
            <person name="Barrasa J.M."/>
            <person name="Sanchez-Garcia M."/>
            <person name="Camarero S."/>
            <person name="Miyauchi S."/>
            <person name="Serrano A."/>
            <person name="Linde D."/>
            <person name="Babiker R."/>
            <person name="Drula E."/>
            <person name="Ayuso-Fernandez I."/>
            <person name="Pacheco R."/>
            <person name="Padilla G."/>
            <person name="Ferreira P."/>
            <person name="Barriuso J."/>
            <person name="Kellner H."/>
            <person name="Castanera R."/>
            <person name="Alfaro M."/>
            <person name="Ramirez L."/>
            <person name="Pisabarro A.G."/>
            <person name="Kuo A."/>
            <person name="Tritt A."/>
            <person name="Lipzen A."/>
            <person name="He G."/>
            <person name="Yan M."/>
            <person name="Ng V."/>
            <person name="Cullen D."/>
            <person name="Martin F."/>
            <person name="Rosso M.-N."/>
            <person name="Henrissat B."/>
            <person name="Hibbett D."/>
            <person name="Martinez A.T."/>
            <person name="Grigoriev I.V."/>
        </authorList>
    </citation>
    <scope>NUCLEOTIDE SEQUENCE</scope>
    <source>
        <strain evidence="2">CIRM-BRFM 674</strain>
    </source>
</reference>
<dbReference type="EMBL" id="MU155166">
    <property type="protein sequence ID" value="KAF9482373.1"/>
    <property type="molecule type" value="Genomic_DNA"/>
</dbReference>
<feature type="non-terminal residue" evidence="2">
    <location>
        <position position="1"/>
    </location>
</feature>
<feature type="transmembrane region" description="Helical" evidence="1">
    <location>
        <begin position="212"/>
        <end position="231"/>
    </location>
</feature>
<feature type="non-terminal residue" evidence="2">
    <location>
        <position position="263"/>
    </location>
</feature>
<proteinExistence type="predicted"/>
<dbReference type="AlphaFoldDB" id="A0A9P5Z6K3"/>
<sequence>SPLIYFPPELAYQINVATYIQIGSTAASSSVLIWDFLSNLKGDFKLLVNHRIAMPTILYFTTRTLIALPINNCAKMYDAINALLVIFSAATMALFNIRVCAVYSMHKLVIVFFGFAWIAVTGILCTIPWTFTAVHIATTGYCMETIIAPFLGPTTIIVMLNDSLVYSATAYRIYCMFRNSEVTNTSAKISFLVSFGKTLPLISRALLKDSQLYFIVVLFTNPILLTCEYVFKDPPIANMFLVLHLVLVNIFSCRVYRDLKMGL</sequence>
<comment type="caution">
    <text evidence="2">The sequence shown here is derived from an EMBL/GenBank/DDBJ whole genome shotgun (WGS) entry which is preliminary data.</text>
</comment>
<keyword evidence="1" id="KW-1133">Transmembrane helix</keyword>
<feature type="transmembrane region" description="Helical" evidence="1">
    <location>
        <begin position="146"/>
        <end position="168"/>
    </location>
</feature>
<keyword evidence="1" id="KW-0812">Transmembrane</keyword>
<accession>A0A9P5Z6K3</accession>
<dbReference type="OrthoDB" id="3038990at2759"/>
<evidence type="ECO:0000313" key="2">
    <source>
        <dbReference type="EMBL" id="KAF9482373.1"/>
    </source>
</evidence>
<gene>
    <name evidence="2" type="ORF">BDN70DRAFT_791179</name>
</gene>
<keyword evidence="1" id="KW-0472">Membrane</keyword>
<protein>
    <submittedName>
        <fullName evidence="2">Uncharacterized protein</fullName>
    </submittedName>
</protein>